<dbReference type="STRING" id="1121345.SAMN02745217_04298"/>
<evidence type="ECO:0000313" key="2">
    <source>
        <dbReference type="Proteomes" id="UP000184612"/>
    </source>
</evidence>
<dbReference type="EMBL" id="FRFD01000015">
    <property type="protein sequence ID" value="SHO53813.1"/>
    <property type="molecule type" value="Genomic_DNA"/>
</dbReference>
<dbReference type="Proteomes" id="UP000184612">
    <property type="component" value="Unassembled WGS sequence"/>
</dbReference>
<gene>
    <name evidence="1" type="ORF">SAMN02745217_04298</name>
</gene>
<keyword evidence="2" id="KW-1185">Reference proteome</keyword>
<dbReference type="OrthoDB" id="2624539at2"/>
<protein>
    <submittedName>
        <fullName evidence="1">Uncharacterized protein</fullName>
    </submittedName>
</protein>
<proteinExistence type="predicted"/>
<reference evidence="1 2" key="1">
    <citation type="submission" date="2016-12" db="EMBL/GenBank/DDBJ databases">
        <authorList>
            <person name="Song W.-J."/>
            <person name="Kurnit D.M."/>
        </authorList>
    </citation>
    <scope>NUCLEOTIDE SEQUENCE [LARGE SCALE GENOMIC DNA]</scope>
    <source>
        <strain evidence="1 2">DSM 12503</strain>
    </source>
</reference>
<accession>A0A1M7YMB0</accession>
<evidence type="ECO:0000313" key="1">
    <source>
        <dbReference type="EMBL" id="SHO53813.1"/>
    </source>
</evidence>
<sequence length="287" mass="34027">MWFSLLEKNYTGIPYLETQKINRDFIKYNNLNICDLLINNITCGCYTQLCLNEFYIPTKAAYTNRNFIHDNLITGFDKEHRQFKLLGYNKENKLSLSTVAFEEVEKAFLTIDSLLDNSLGVGSMDYVTHIFMLTKKEGISYTLDKICIKEALVDYLYGNSYDEKFRMINNPNRKKLFGMNVYPELSRHFLERDSRALNDIRILHLIYEHKKVMVMRIRFLFDNKCMKEDSLLLDEFMEIEKKALVLRNLHIKYLISKETLILDIIAADLISLYKEERILIEKLIKLF</sequence>
<organism evidence="1 2">
    <name type="scientific">Anaerocolumna xylanovorans DSM 12503</name>
    <dbReference type="NCBI Taxonomy" id="1121345"/>
    <lineage>
        <taxon>Bacteria</taxon>
        <taxon>Bacillati</taxon>
        <taxon>Bacillota</taxon>
        <taxon>Clostridia</taxon>
        <taxon>Lachnospirales</taxon>
        <taxon>Lachnospiraceae</taxon>
        <taxon>Anaerocolumna</taxon>
    </lineage>
</organism>
<name>A0A1M7YMB0_9FIRM</name>
<dbReference type="AlphaFoldDB" id="A0A1M7YMB0"/>